<feature type="transmembrane region" description="Helical" evidence="1">
    <location>
        <begin position="12"/>
        <end position="37"/>
    </location>
</feature>
<feature type="transmembrane region" description="Helical" evidence="1">
    <location>
        <begin position="57"/>
        <end position="78"/>
    </location>
</feature>
<protein>
    <submittedName>
        <fullName evidence="2">Uncharacterized protein</fullName>
    </submittedName>
</protein>
<evidence type="ECO:0000313" key="2">
    <source>
        <dbReference type="EMBL" id="CAB4168370.1"/>
    </source>
</evidence>
<reference evidence="2" key="1">
    <citation type="submission" date="2020-05" db="EMBL/GenBank/DDBJ databases">
        <authorList>
            <person name="Chiriac C."/>
            <person name="Salcher M."/>
            <person name="Ghai R."/>
            <person name="Kavagutti S V."/>
        </authorList>
    </citation>
    <scope>NUCLEOTIDE SEQUENCE</scope>
</reference>
<dbReference type="EMBL" id="LR796825">
    <property type="protein sequence ID" value="CAB4168370.1"/>
    <property type="molecule type" value="Genomic_DNA"/>
</dbReference>
<gene>
    <name evidence="2" type="ORF">UFOVP877_6</name>
</gene>
<proteinExistence type="predicted"/>
<sequence length="91" mass="9721">MAREKSEIETLHARMIVFVGCTIAVTFAITVIGFVYGLLFVTQPLEQSPNDAQFIDLLSTLTVFMTGTLSGLVAANGLKRKPADGSTTSTP</sequence>
<organism evidence="2">
    <name type="scientific">uncultured Caudovirales phage</name>
    <dbReference type="NCBI Taxonomy" id="2100421"/>
    <lineage>
        <taxon>Viruses</taxon>
        <taxon>Duplodnaviria</taxon>
        <taxon>Heunggongvirae</taxon>
        <taxon>Uroviricota</taxon>
        <taxon>Caudoviricetes</taxon>
        <taxon>Peduoviridae</taxon>
        <taxon>Maltschvirus</taxon>
        <taxon>Maltschvirus maltsch</taxon>
    </lineage>
</organism>
<keyword evidence="1" id="KW-1133">Transmembrane helix</keyword>
<accession>A0A6J5P931</accession>
<name>A0A6J5P931_9CAUD</name>
<evidence type="ECO:0000256" key="1">
    <source>
        <dbReference type="SAM" id="Phobius"/>
    </source>
</evidence>
<keyword evidence="1" id="KW-0472">Membrane</keyword>
<keyword evidence="1" id="KW-0812">Transmembrane</keyword>